<feature type="transmembrane region" description="Helical" evidence="1">
    <location>
        <begin position="49"/>
        <end position="69"/>
    </location>
</feature>
<accession>A0A8T0ID59</accession>
<organism evidence="2 3">
    <name type="scientific">Ceratodon purpureus</name>
    <name type="common">Fire moss</name>
    <name type="synonym">Dicranum purpureum</name>
    <dbReference type="NCBI Taxonomy" id="3225"/>
    <lineage>
        <taxon>Eukaryota</taxon>
        <taxon>Viridiplantae</taxon>
        <taxon>Streptophyta</taxon>
        <taxon>Embryophyta</taxon>
        <taxon>Bryophyta</taxon>
        <taxon>Bryophytina</taxon>
        <taxon>Bryopsida</taxon>
        <taxon>Dicranidae</taxon>
        <taxon>Pseudoditrichales</taxon>
        <taxon>Ditrichaceae</taxon>
        <taxon>Ceratodon</taxon>
    </lineage>
</organism>
<reference evidence="2" key="1">
    <citation type="submission" date="2020-06" db="EMBL/GenBank/DDBJ databases">
        <title>WGS assembly of Ceratodon purpureus strain R40.</title>
        <authorList>
            <person name="Carey S.B."/>
            <person name="Jenkins J."/>
            <person name="Shu S."/>
            <person name="Lovell J.T."/>
            <person name="Sreedasyam A."/>
            <person name="Maumus F."/>
            <person name="Tiley G.P."/>
            <person name="Fernandez-Pozo N."/>
            <person name="Barry K."/>
            <person name="Chen C."/>
            <person name="Wang M."/>
            <person name="Lipzen A."/>
            <person name="Daum C."/>
            <person name="Saski C.A."/>
            <person name="Payton A.C."/>
            <person name="Mcbreen J.C."/>
            <person name="Conrad R.E."/>
            <person name="Kollar L.M."/>
            <person name="Olsson S."/>
            <person name="Huttunen S."/>
            <person name="Landis J.B."/>
            <person name="Wickett N.J."/>
            <person name="Johnson M.G."/>
            <person name="Rensing S.A."/>
            <person name="Grimwood J."/>
            <person name="Schmutz J."/>
            <person name="Mcdaniel S.F."/>
        </authorList>
    </citation>
    <scope>NUCLEOTIDE SEQUENCE</scope>
    <source>
        <strain evidence="2">R40</strain>
    </source>
</reference>
<keyword evidence="1" id="KW-1133">Transmembrane helix</keyword>
<protein>
    <submittedName>
        <fullName evidence="2">Uncharacterized protein</fullName>
    </submittedName>
</protein>
<dbReference type="Proteomes" id="UP000822688">
    <property type="component" value="Chromosome 4"/>
</dbReference>
<gene>
    <name evidence="2" type="ORF">KC19_4G204700</name>
</gene>
<comment type="caution">
    <text evidence="2">The sequence shown here is derived from an EMBL/GenBank/DDBJ whole genome shotgun (WGS) entry which is preliminary data.</text>
</comment>
<name>A0A8T0ID59_CERPU</name>
<keyword evidence="1" id="KW-0812">Transmembrane</keyword>
<proteinExistence type="predicted"/>
<feature type="transmembrane region" description="Helical" evidence="1">
    <location>
        <begin position="89"/>
        <end position="108"/>
    </location>
</feature>
<evidence type="ECO:0000313" key="2">
    <source>
        <dbReference type="EMBL" id="KAG0580847.1"/>
    </source>
</evidence>
<sequence>MLNVQRSLHGFKLEQLDSSLDVSRHQSTEAPALPICWFNFEQNRTSASAIGLLSLPTILYVGIVGYSSVLLRLAIRSPFVLGFSMQLRLFYMYTSSSTGIVHLAPSYINKCLRHLH</sequence>
<dbReference type="AlphaFoldDB" id="A0A8T0ID59"/>
<dbReference type="EMBL" id="CM026424">
    <property type="protein sequence ID" value="KAG0580847.1"/>
    <property type="molecule type" value="Genomic_DNA"/>
</dbReference>
<evidence type="ECO:0000313" key="3">
    <source>
        <dbReference type="Proteomes" id="UP000822688"/>
    </source>
</evidence>
<keyword evidence="3" id="KW-1185">Reference proteome</keyword>
<evidence type="ECO:0000256" key="1">
    <source>
        <dbReference type="SAM" id="Phobius"/>
    </source>
</evidence>
<keyword evidence="1" id="KW-0472">Membrane</keyword>